<dbReference type="GO" id="GO:0030897">
    <property type="term" value="C:HOPS complex"/>
    <property type="evidence" value="ECO:0007669"/>
    <property type="project" value="UniProtKB-UniRule"/>
</dbReference>
<dbReference type="SUPFAM" id="SSF50978">
    <property type="entry name" value="WD40 repeat-like"/>
    <property type="match status" value="1"/>
</dbReference>
<dbReference type="Proteomes" id="UP000192578">
    <property type="component" value="Unassembled WGS sequence"/>
</dbReference>
<evidence type="ECO:0000259" key="4">
    <source>
        <dbReference type="Pfam" id="PF04840"/>
    </source>
</evidence>
<keyword evidence="3" id="KW-0653">Protein transport</keyword>
<dbReference type="GO" id="GO:0042144">
    <property type="term" value="P:vacuole fusion, non-autophagic"/>
    <property type="evidence" value="ECO:0007669"/>
    <property type="project" value="TreeGrafter"/>
</dbReference>
<dbReference type="Pfam" id="PF04840">
    <property type="entry name" value="Vps16_C"/>
    <property type="match status" value="1"/>
</dbReference>
<dbReference type="InterPro" id="IPR036322">
    <property type="entry name" value="WD40_repeat_dom_sf"/>
</dbReference>
<accession>A0A9X6NEI8</accession>
<dbReference type="AlphaFoldDB" id="A0A9X6NEI8"/>
<gene>
    <name evidence="6" type="ORF">BV898_16904</name>
</gene>
<dbReference type="InterPro" id="IPR006925">
    <property type="entry name" value="Vps16_C"/>
</dbReference>
<evidence type="ECO:0000256" key="2">
    <source>
        <dbReference type="ARBA" id="ARBA00017947"/>
    </source>
</evidence>
<dbReference type="PIRSF" id="PIRSF007949">
    <property type="entry name" value="VPS16"/>
    <property type="match status" value="1"/>
</dbReference>
<feature type="domain" description="Vps16 N-terminal" evidence="5">
    <location>
        <begin position="7"/>
        <end position="427"/>
    </location>
</feature>
<comment type="caution">
    <text evidence="6">The sequence shown here is derived from an EMBL/GenBank/DDBJ whole genome shotgun (WGS) entry which is preliminary data.</text>
</comment>
<keyword evidence="3" id="KW-0458">Lysosome</keyword>
<protein>
    <recommendedName>
        <fullName evidence="2 3">Vacuolar protein sorting-associated protein 16 homolog</fullName>
    </recommendedName>
</protein>
<keyword evidence="3" id="KW-0472">Membrane</keyword>
<dbReference type="Pfam" id="PF04841">
    <property type="entry name" value="Vps16_N"/>
    <property type="match status" value="1"/>
</dbReference>
<dbReference type="GO" id="GO:0031902">
    <property type="term" value="C:late endosome membrane"/>
    <property type="evidence" value="ECO:0007669"/>
    <property type="project" value="UniProtKB-SubCell"/>
</dbReference>
<comment type="subcellular location">
    <subcellularLocation>
        <location evidence="3">Late endosome membrane</location>
        <topology evidence="3">Peripheral membrane protein</topology>
        <orientation evidence="3">Cytoplasmic side</orientation>
    </subcellularLocation>
    <subcellularLocation>
        <location evidence="3">Lysosome membrane</location>
        <topology evidence="3">Peripheral membrane protein</topology>
        <orientation evidence="3">Cytoplasmic side</orientation>
    </subcellularLocation>
    <text evidence="3">Cytoplasmic, peripheral membrane protein associated with late endosomes/lysosomes.</text>
</comment>
<evidence type="ECO:0000256" key="3">
    <source>
        <dbReference type="PIRNR" id="PIRNR007949"/>
    </source>
</evidence>
<evidence type="ECO:0000259" key="5">
    <source>
        <dbReference type="Pfam" id="PF04841"/>
    </source>
</evidence>
<dbReference type="GO" id="GO:0033263">
    <property type="term" value="C:CORVET complex"/>
    <property type="evidence" value="ECO:0007669"/>
    <property type="project" value="UniProtKB-UniRule"/>
</dbReference>
<name>A0A9X6NEI8_HYPEX</name>
<keyword evidence="3" id="KW-0967">Endosome</keyword>
<evidence type="ECO:0000313" key="6">
    <source>
        <dbReference type="EMBL" id="OWA52450.1"/>
    </source>
</evidence>
<dbReference type="EMBL" id="MTYJ01000269">
    <property type="protein sequence ID" value="OWA52450.1"/>
    <property type="molecule type" value="Genomic_DNA"/>
</dbReference>
<dbReference type="InterPro" id="IPR038132">
    <property type="entry name" value="Vps16_C_sf"/>
</dbReference>
<dbReference type="GO" id="GO:0005765">
    <property type="term" value="C:lysosomal membrane"/>
    <property type="evidence" value="ECO:0007669"/>
    <property type="project" value="UniProtKB-SubCell"/>
</dbReference>
<dbReference type="InterPro" id="IPR006926">
    <property type="entry name" value="Vps16_N"/>
</dbReference>
<evidence type="ECO:0000256" key="1">
    <source>
        <dbReference type="ARBA" id="ARBA00009250"/>
    </source>
</evidence>
<dbReference type="Gene3D" id="1.10.150.780">
    <property type="entry name" value="Vps16, C-terminal region"/>
    <property type="match status" value="1"/>
</dbReference>
<dbReference type="PANTHER" id="PTHR12811">
    <property type="entry name" value="VACUOLAR PROTEIN SORTING VPS16"/>
    <property type="match status" value="1"/>
</dbReference>
<organism evidence="6 7">
    <name type="scientific">Hypsibius exemplaris</name>
    <name type="common">Freshwater tardigrade</name>
    <dbReference type="NCBI Taxonomy" id="2072580"/>
    <lineage>
        <taxon>Eukaryota</taxon>
        <taxon>Metazoa</taxon>
        <taxon>Ecdysozoa</taxon>
        <taxon>Tardigrada</taxon>
        <taxon>Eutardigrada</taxon>
        <taxon>Parachela</taxon>
        <taxon>Hypsibioidea</taxon>
        <taxon>Hypsibiidae</taxon>
        <taxon>Hypsibius</taxon>
    </lineage>
</organism>
<dbReference type="PANTHER" id="PTHR12811:SF0">
    <property type="entry name" value="VACUOLAR PROTEIN SORTING-ASSOCIATED PROTEIN 16 HOMOLOG"/>
    <property type="match status" value="1"/>
</dbReference>
<proteinExistence type="inferred from homology"/>
<dbReference type="InterPro" id="IPR016534">
    <property type="entry name" value="VPS16"/>
</dbReference>
<evidence type="ECO:0000313" key="7">
    <source>
        <dbReference type="Proteomes" id="UP000192578"/>
    </source>
</evidence>
<dbReference type="GO" id="GO:0003779">
    <property type="term" value="F:actin binding"/>
    <property type="evidence" value="ECO:0007669"/>
    <property type="project" value="TreeGrafter"/>
</dbReference>
<dbReference type="GO" id="GO:0006886">
    <property type="term" value="P:intracellular protein transport"/>
    <property type="evidence" value="ECO:0007669"/>
    <property type="project" value="InterPro"/>
</dbReference>
<feature type="domain" description="Vps16 C-terminal" evidence="4">
    <location>
        <begin position="533"/>
        <end position="846"/>
    </location>
</feature>
<sequence>MANFTDNWSPFGFDTYYRKFELYQMGWQKFNVDLSEFALIAAQTQGGNIAVVREDRKKTPSITDPSVYVSTALIRPNIVIFSSSGRVVSQFVWNSGPLLQLGWSSSDELVCVQEDGRVLLYDMFGTFIRTFGMGKEASDVRVVDCRIFDNGPNTGVIVLTETRRFFVVSNIAVNSVVLRSMGEIPGMTTFKPSCWAVVCQDRDIQVFLAKESELFVVDKSSHFQQVPVNLNEQTRGFVAIAVSPNQKHMALVTAEGIIAIKSTEIDSDPYCVFDSKSPTIQPKQLAWCGNSAVVGYWEKAGSHILLMIGPKKDWINYRFDSAVYLVPEMDSLRVISRDAHDVIQKVPSVTMQVMKVGSMAPGAYLLEACREYEALSYKADEYLKLVKPNLEEAVSQCIESAGQEFEVSMQKLLLRAASFGKAFLETEGLSEKFVEMCRNLRVLNALRSYLVGMPMTWKQYEATSITALLDRLVNRRQYELAYRICGYLELPSQEGAARILLHWSNYKMNQRNESDEVLAKAIIAKLEKTPGIPFAECAKNARALGRVRLAVELLERETSAQLQVPLLLDFGKEEMALSKAILSGNSDLVYDVILHLKQKLGAAEFLMRIRNNREVFALFVKYCKQLNPKMLRDLFFQEDWHSEEAFTFIPESYEALSIAEQITALQNAVERFDHAKDEFNKKVTEDQIKLIRHQIKLEEKFPGRKFIGLTVRKTLENLLRDGSFKLADEFKKDYQISDRQFWFVKVDTLAATAQWEELEKFSKSSRKPAVGFEHFAAAAAKNGNRAEAQKYLLKVEDDQRLRCMLKMGMLEDAAEWAAKQKDPVGLDVVLDKCRREDSALAAKVQAYKTSLGFA</sequence>
<dbReference type="GO" id="GO:0016197">
    <property type="term" value="P:endosomal transport"/>
    <property type="evidence" value="ECO:0007669"/>
    <property type="project" value="TreeGrafter"/>
</dbReference>
<keyword evidence="3" id="KW-0813">Transport</keyword>
<dbReference type="OrthoDB" id="1792at2759"/>
<comment type="similarity">
    <text evidence="1 3">Belongs to the VPS16 family.</text>
</comment>
<reference evidence="7" key="1">
    <citation type="submission" date="2017-01" db="EMBL/GenBank/DDBJ databases">
        <title>Comparative genomics of anhydrobiosis in the tardigrade Hypsibius dujardini.</title>
        <authorList>
            <person name="Yoshida Y."/>
            <person name="Koutsovoulos G."/>
            <person name="Laetsch D."/>
            <person name="Stevens L."/>
            <person name="Kumar S."/>
            <person name="Horikawa D."/>
            <person name="Ishino K."/>
            <person name="Komine S."/>
            <person name="Tomita M."/>
            <person name="Blaxter M."/>
            <person name="Arakawa K."/>
        </authorList>
    </citation>
    <scope>NUCLEOTIDE SEQUENCE [LARGE SCALE GENOMIC DNA]</scope>
    <source>
        <strain evidence="7">Z151</strain>
    </source>
</reference>
<keyword evidence="7" id="KW-1185">Reference proteome</keyword>
<comment type="function">
    <text evidence="3">Plays a role in vesicle-mediated protein trafficking to lysosomal compartments including the endocytic membrane transport and autophagic pathways. Believed to act as a core component of the putative HOPS and CORVET endosomal tethering complexes.</text>
</comment>